<dbReference type="EMBL" id="CAMXCT030000271">
    <property type="protein sequence ID" value="CAL4763740.1"/>
    <property type="molecule type" value="Genomic_DNA"/>
</dbReference>
<dbReference type="Proteomes" id="UP001152797">
    <property type="component" value="Unassembled WGS sequence"/>
</dbReference>
<evidence type="ECO:0000256" key="1">
    <source>
        <dbReference type="PROSITE-ProRule" id="PRU00176"/>
    </source>
</evidence>
<proteinExistence type="predicted"/>
<evidence type="ECO:0000313" key="4">
    <source>
        <dbReference type="EMBL" id="CAL1129803.1"/>
    </source>
</evidence>
<protein>
    <submittedName>
        <fullName evidence="5">Protein MEI2-like 3 (AML3) (MEI2-like protein 3)</fullName>
    </submittedName>
</protein>
<dbReference type="InterPro" id="IPR007201">
    <property type="entry name" value="Mei2-like_Rrm_C"/>
</dbReference>
<dbReference type="InterPro" id="IPR012677">
    <property type="entry name" value="Nucleotide-bd_a/b_plait_sf"/>
</dbReference>
<organism evidence="3">
    <name type="scientific">Cladocopium goreaui</name>
    <dbReference type="NCBI Taxonomy" id="2562237"/>
    <lineage>
        <taxon>Eukaryota</taxon>
        <taxon>Sar</taxon>
        <taxon>Alveolata</taxon>
        <taxon>Dinophyceae</taxon>
        <taxon>Suessiales</taxon>
        <taxon>Symbiodiniaceae</taxon>
        <taxon>Cladocopium</taxon>
    </lineage>
</organism>
<dbReference type="EMBL" id="CAMXCT020000271">
    <property type="protein sequence ID" value="CAL1129803.1"/>
    <property type="molecule type" value="Genomic_DNA"/>
</dbReference>
<dbReference type="AlphaFoldDB" id="A0A9P1FHJ6"/>
<evidence type="ECO:0000313" key="5">
    <source>
        <dbReference type="EMBL" id="CAL4763740.1"/>
    </source>
</evidence>
<dbReference type="Gene3D" id="3.30.70.330">
    <property type="match status" value="1"/>
</dbReference>
<reference evidence="3" key="1">
    <citation type="submission" date="2022-10" db="EMBL/GenBank/DDBJ databases">
        <authorList>
            <person name="Chen Y."/>
            <person name="Dougan E. K."/>
            <person name="Chan C."/>
            <person name="Rhodes N."/>
            <person name="Thang M."/>
        </authorList>
    </citation>
    <scope>NUCLEOTIDE SEQUENCE</scope>
</reference>
<dbReference type="GO" id="GO:0003723">
    <property type="term" value="F:RNA binding"/>
    <property type="evidence" value="ECO:0007669"/>
    <property type="project" value="UniProtKB-UniRule"/>
</dbReference>
<evidence type="ECO:0000259" key="2">
    <source>
        <dbReference type="PROSITE" id="PS50102"/>
    </source>
</evidence>
<name>A0A9P1FHJ6_9DINO</name>
<evidence type="ECO:0000313" key="3">
    <source>
        <dbReference type="EMBL" id="CAI3976428.1"/>
    </source>
</evidence>
<feature type="domain" description="RRM" evidence="2">
    <location>
        <begin position="1"/>
        <end position="81"/>
    </location>
</feature>
<dbReference type="SUPFAM" id="SSF54928">
    <property type="entry name" value="RNA-binding domain, RBD"/>
    <property type="match status" value="1"/>
</dbReference>
<dbReference type="InterPro" id="IPR000504">
    <property type="entry name" value="RRM_dom"/>
</dbReference>
<reference evidence="4" key="2">
    <citation type="submission" date="2024-04" db="EMBL/GenBank/DDBJ databases">
        <authorList>
            <person name="Chen Y."/>
            <person name="Shah S."/>
            <person name="Dougan E. K."/>
            <person name="Thang M."/>
            <person name="Chan C."/>
        </authorList>
    </citation>
    <scope>NUCLEOTIDE SEQUENCE [LARGE SCALE GENOMIC DNA]</scope>
</reference>
<keyword evidence="6" id="KW-1185">Reference proteome</keyword>
<dbReference type="InterPro" id="IPR035979">
    <property type="entry name" value="RBD_domain_sf"/>
</dbReference>
<dbReference type="PROSITE" id="PS50102">
    <property type="entry name" value="RRM"/>
    <property type="match status" value="1"/>
</dbReference>
<dbReference type="Pfam" id="PF04059">
    <property type="entry name" value="RRM_2"/>
    <property type="match status" value="1"/>
</dbReference>
<gene>
    <name evidence="3" type="ORF">C1SCF055_LOCUS4649</name>
</gene>
<accession>A0A9P1FHJ6</accession>
<keyword evidence="1" id="KW-0694">RNA-binding</keyword>
<evidence type="ECO:0000313" key="6">
    <source>
        <dbReference type="Proteomes" id="UP001152797"/>
    </source>
</evidence>
<dbReference type="EMBL" id="CAMXCT010000271">
    <property type="protein sequence ID" value="CAI3976428.1"/>
    <property type="molecule type" value="Genomic_DNA"/>
</dbReference>
<dbReference type="OrthoDB" id="434028at2759"/>
<comment type="caution">
    <text evidence="3">The sequence shown here is derived from an EMBL/GenBank/DDBJ whole genome shotgun (WGS) entry which is preliminary data.</text>
</comment>
<sequence>MLRRLPTKFTAESLIQVLEEFLPPGRYNFVYVPHDKRKLRNLALAFVNFTDPESAKTAYVFFRDVKHPLLGQTIRVCQADIQGLGSNLAYFMARFGLQEMDNPHAPLVFEKGIRQTNMLEAVKRHVTFELLLQAHHRMETQATKLDPSPTSLQQDRDRMCPAPVGRSKPLLSYQPESSSTYVSPHVPDIPTPSFCKLKNSHFGGVEVMTD</sequence>